<gene>
    <name evidence="9" type="ORF">J2Z37_002424</name>
</gene>
<dbReference type="PANTHER" id="PTHR43750:SF3">
    <property type="entry name" value="UDP-GLUCOSE 6-DEHYDROGENASE TUAD"/>
    <property type="match status" value="1"/>
</dbReference>
<dbReference type="PIRSF" id="PIRSF000124">
    <property type="entry name" value="UDPglc_GDPman_dh"/>
    <property type="match status" value="1"/>
</dbReference>
<comment type="catalytic activity">
    <reaction evidence="6 7">
        <text>UDP-alpha-D-glucose + 2 NAD(+) + H2O = UDP-alpha-D-glucuronate + 2 NADH + 3 H(+)</text>
        <dbReference type="Rhea" id="RHEA:23596"/>
        <dbReference type="ChEBI" id="CHEBI:15377"/>
        <dbReference type="ChEBI" id="CHEBI:15378"/>
        <dbReference type="ChEBI" id="CHEBI:57540"/>
        <dbReference type="ChEBI" id="CHEBI:57945"/>
        <dbReference type="ChEBI" id="CHEBI:58052"/>
        <dbReference type="ChEBI" id="CHEBI:58885"/>
        <dbReference type="EC" id="1.1.1.22"/>
    </reaction>
</comment>
<dbReference type="Pfam" id="PF03721">
    <property type="entry name" value="UDPG_MGDP_dh_N"/>
    <property type="match status" value="1"/>
</dbReference>
<dbReference type="Gene3D" id="1.20.5.100">
    <property type="entry name" value="Cytochrome c1, transmembrane anchor, C-terminal"/>
    <property type="match status" value="1"/>
</dbReference>
<evidence type="ECO:0000313" key="9">
    <source>
        <dbReference type="EMBL" id="MBP1932423.1"/>
    </source>
</evidence>
<reference evidence="9 10" key="1">
    <citation type="submission" date="2021-03" db="EMBL/GenBank/DDBJ databases">
        <title>Genomic Encyclopedia of Type Strains, Phase IV (KMG-IV): sequencing the most valuable type-strain genomes for metagenomic binning, comparative biology and taxonomic classification.</title>
        <authorList>
            <person name="Goeker M."/>
        </authorList>
    </citation>
    <scope>NUCLEOTIDE SEQUENCE [LARGE SCALE GENOMIC DNA]</scope>
    <source>
        <strain evidence="9 10">DSM 24738</strain>
    </source>
</reference>
<evidence type="ECO:0000256" key="3">
    <source>
        <dbReference type="ARBA" id="ARBA00012954"/>
    </source>
</evidence>
<dbReference type="InterPro" id="IPR036220">
    <property type="entry name" value="UDP-Glc/GDP-Man_DH_C_sf"/>
</dbReference>
<dbReference type="SMART" id="SM00984">
    <property type="entry name" value="UDPG_MGDP_dh_C"/>
    <property type="match status" value="1"/>
</dbReference>
<comment type="similarity">
    <text evidence="2 7">Belongs to the UDP-glucose/GDP-mannose dehydrogenase family.</text>
</comment>
<dbReference type="InterPro" id="IPR028357">
    <property type="entry name" value="UDPglc_DH_bac"/>
</dbReference>
<name>A0ABS4GQ75_9BACL</name>
<dbReference type="Pfam" id="PF03720">
    <property type="entry name" value="UDPG_MGDP_dh_C"/>
    <property type="match status" value="1"/>
</dbReference>
<dbReference type="EMBL" id="JAGGKT010000006">
    <property type="protein sequence ID" value="MBP1932423.1"/>
    <property type="molecule type" value="Genomic_DNA"/>
</dbReference>
<dbReference type="Proteomes" id="UP001519343">
    <property type="component" value="Unassembled WGS sequence"/>
</dbReference>
<dbReference type="InterPro" id="IPR014027">
    <property type="entry name" value="UDP-Glc/GDP-Man_DH_C"/>
</dbReference>
<dbReference type="PIRSF" id="PIRSF500134">
    <property type="entry name" value="UDPglc_DH_bac"/>
    <property type="match status" value="1"/>
</dbReference>
<dbReference type="Pfam" id="PF00984">
    <property type="entry name" value="UDPG_MGDP_dh"/>
    <property type="match status" value="1"/>
</dbReference>
<dbReference type="SUPFAM" id="SSF48179">
    <property type="entry name" value="6-phosphogluconate dehydrogenase C-terminal domain-like"/>
    <property type="match status" value="1"/>
</dbReference>
<sequence>MKPMLGVIVEGEAGLAVAVGFASRGYQVVYVETSPERRKGLLEGNLPSTEEALLLGWKEMIQNGLLIVTGELSHLAQLSFVFIYVETDKLWQVVKSIVPYLTAGTGVVLKSTVPVGTGDEVQQWLVDRGHAIEVISSPEFLRQGSALADFQQPSRTVLGGEDCHPTLHSLRRLLAADRLPVLVTSRRNAEMIKYAETSFFATKLSFIYQLAQLCERLGAEVDTVAQAIGLDPRIGQGFMGAGMGVTDPSLAHDIQALILQASDQNVETPLFQAVRKMNEGQPKWMVNQVREKIVPLFGRTIAVWGIHPDTALPTLTQLLQEGMNLHLYAPVQWEALKQEGIEERFSDQLFYFDSPWETLEGADALTIMAELQEFRELDLTRVKKMMRDPLVIDGWNLYPTVLMKGLGFEYVSVGRKI</sequence>
<dbReference type="GO" id="GO:0003979">
    <property type="term" value="F:UDP-glucose 6-dehydrogenase activity"/>
    <property type="evidence" value="ECO:0007669"/>
    <property type="project" value="UniProtKB-EC"/>
</dbReference>
<dbReference type="NCBIfam" id="TIGR03026">
    <property type="entry name" value="NDP-sugDHase"/>
    <property type="match status" value="1"/>
</dbReference>
<comment type="caution">
    <text evidence="9">The sequence shown here is derived from an EMBL/GenBank/DDBJ whole genome shotgun (WGS) entry which is preliminary data.</text>
</comment>
<evidence type="ECO:0000256" key="5">
    <source>
        <dbReference type="ARBA" id="ARBA00023027"/>
    </source>
</evidence>
<dbReference type="InterPro" id="IPR036291">
    <property type="entry name" value="NAD(P)-bd_dom_sf"/>
</dbReference>
<evidence type="ECO:0000259" key="8">
    <source>
        <dbReference type="SMART" id="SM00984"/>
    </source>
</evidence>
<proteinExistence type="inferred from homology"/>
<dbReference type="RefSeq" id="WP_209810465.1">
    <property type="nucleotide sequence ID" value="NZ_JAGGKT010000006.1"/>
</dbReference>
<dbReference type="InterPro" id="IPR008927">
    <property type="entry name" value="6-PGluconate_DH-like_C_sf"/>
</dbReference>
<keyword evidence="10" id="KW-1185">Reference proteome</keyword>
<keyword evidence="5 7" id="KW-0520">NAD</keyword>
<evidence type="ECO:0000256" key="6">
    <source>
        <dbReference type="ARBA" id="ARBA00047473"/>
    </source>
</evidence>
<dbReference type="PANTHER" id="PTHR43750">
    <property type="entry name" value="UDP-GLUCOSE 6-DEHYDROGENASE TUAD"/>
    <property type="match status" value="1"/>
</dbReference>
<organism evidence="9 10">
    <name type="scientific">Ammoniphilus resinae</name>
    <dbReference type="NCBI Taxonomy" id="861532"/>
    <lineage>
        <taxon>Bacteria</taxon>
        <taxon>Bacillati</taxon>
        <taxon>Bacillota</taxon>
        <taxon>Bacilli</taxon>
        <taxon>Bacillales</taxon>
        <taxon>Paenibacillaceae</taxon>
        <taxon>Aneurinibacillus group</taxon>
        <taxon>Ammoniphilus</taxon>
    </lineage>
</organism>
<dbReference type="SUPFAM" id="SSF52413">
    <property type="entry name" value="UDP-glucose/GDP-mannose dehydrogenase C-terminal domain"/>
    <property type="match status" value="1"/>
</dbReference>
<evidence type="ECO:0000256" key="7">
    <source>
        <dbReference type="PIRNR" id="PIRNR000124"/>
    </source>
</evidence>
<dbReference type="InterPro" id="IPR017476">
    <property type="entry name" value="UDP-Glc/GDP-Man"/>
</dbReference>
<comment type="pathway">
    <text evidence="1">Nucleotide-sugar biosynthesis; UDP-alpha-D-glucuronate biosynthesis; UDP-alpha-D-glucuronate from UDP-alpha-D-glucose: step 1/1.</text>
</comment>
<dbReference type="InterPro" id="IPR001732">
    <property type="entry name" value="UDP-Glc/GDP-Man_DH_N"/>
</dbReference>
<keyword evidence="4 7" id="KW-0560">Oxidoreductase</keyword>
<feature type="domain" description="UDP-glucose/GDP-mannose dehydrogenase C-terminal" evidence="8">
    <location>
        <begin position="302"/>
        <end position="400"/>
    </location>
</feature>
<dbReference type="InterPro" id="IPR014026">
    <property type="entry name" value="UDP-Glc/GDP-Man_DH_dimer"/>
</dbReference>
<evidence type="ECO:0000313" key="10">
    <source>
        <dbReference type="Proteomes" id="UP001519343"/>
    </source>
</evidence>
<dbReference type="Gene3D" id="3.40.50.720">
    <property type="entry name" value="NAD(P)-binding Rossmann-like Domain"/>
    <property type="match status" value="2"/>
</dbReference>
<accession>A0ABS4GQ75</accession>
<dbReference type="EC" id="1.1.1.22" evidence="3 7"/>
<dbReference type="SUPFAM" id="SSF51735">
    <property type="entry name" value="NAD(P)-binding Rossmann-fold domains"/>
    <property type="match status" value="1"/>
</dbReference>
<protein>
    <recommendedName>
        <fullName evidence="3 7">UDP-glucose 6-dehydrogenase</fullName>
        <ecNumber evidence="3 7">1.1.1.22</ecNumber>
    </recommendedName>
</protein>
<evidence type="ECO:0000256" key="1">
    <source>
        <dbReference type="ARBA" id="ARBA00004701"/>
    </source>
</evidence>
<evidence type="ECO:0000256" key="2">
    <source>
        <dbReference type="ARBA" id="ARBA00006601"/>
    </source>
</evidence>
<evidence type="ECO:0000256" key="4">
    <source>
        <dbReference type="ARBA" id="ARBA00023002"/>
    </source>
</evidence>